<gene>
    <name evidence="1" type="ORF">DW833_11315</name>
</gene>
<comment type="caution">
    <text evidence="1">The sequence shown here is derived from an EMBL/GenBank/DDBJ whole genome shotgun (WGS) entry which is preliminary data.</text>
</comment>
<sequence length="349" mass="37643">MTKPGELTEKKINIVWDGMEEDSSNGVIAILNFSKPKKAGSYDVKISYEDGGIIDGNLQPVEVTMYNGSITVKGFSEGEKDSCTVNGHKGGKATCIKKAVCSVCRKEYGEVDPTNHEGETELRNVKKATCTEDGNTGDTYCKSCGTKIKDGKVIKALGHKFTKYVSDNNATTTKDGTKTARCDNGCGTKNTVVDKGSKKTNPSQSPKIKIGQKLQNSVGVRCAITGKNTAECIGYVGKKNSVTIPPSLKYMGVTYQITSIKTKAFSGNKNLRSIVIPSSIRTIGSQAFFNCKNLRNITIKTPYLSKKTVGAKAFKGIHAKAKIKVPKKQKKAYQKLLKAKGAGKKVTIK</sequence>
<evidence type="ECO:0000313" key="1">
    <source>
        <dbReference type="EMBL" id="RHC62620.1"/>
    </source>
</evidence>
<accession>A0A414B404</accession>
<dbReference type="Gene3D" id="3.80.10.10">
    <property type="entry name" value="Ribonuclease Inhibitor"/>
    <property type="match status" value="1"/>
</dbReference>
<evidence type="ECO:0008006" key="3">
    <source>
        <dbReference type="Google" id="ProtNLM"/>
    </source>
</evidence>
<proteinExistence type="predicted"/>
<dbReference type="EMBL" id="QSID01000013">
    <property type="protein sequence ID" value="RHC62620.1"/>
    <property type="molecule type" value="Genomic_DNA"/>
</dbReference>
<organism evidence="1 2">
    <name type="scientific">Anaerobutyricum hallii</name>
    <dbReference type="NCBI Taxonomy" id="39488"/>
    <lineage>
        <taxon>Bacteria</taxon>
        <taxon>Bacillati</taxon>
        <taxon>Bacillota</taxon>
        <taxon>Clostridia</taxon>
        <taxon>Lachnospirales</taxon>
        <taxon>Lachnospiraceae</taxon>
        <taxon>Anaerobutyricum</taxon>
    </lineage>
</organism>
<dbReference type="Gene3D" id="2.60.40.680">
    <property type="match status" value="1"/>
</dbReference>
<dbReference type="InterPro" id="IPR032675">
    <property type="entry name" value="LRR_dom_sf"/>
</dbReference>
<keyword evidence="2" id="KW-1185">Reference proteome</keyword>
<protein>
    <recommendedName>
        <fullName evidence="3">Leucine-rich repeat domain-containing protein</fullName>
    </recommendedName>
</protein>
<dbReference type="SUPFAM" id="SSF52058">
    <property type="entry name" value="L domain-like"/>
    <property type="match status" value="1"/>
</dbReference>
<reference evidence="1 2" key="1">
    <citation type="submission" date="2018-08" db="EMBL/GenBank/DDBJ databases">
        <title>A genome reference for cultivated species of the human gut microbiota.</title>
        <authorList>
            <person name="Zou Y."/>
            <person name="Xue W."/>
            <person name="Luo G."/>
        </authorList>
    </citation>
    <scope>NUCLEOTIDE SEQUENCE [LARGE SCALE GENOMIC DNA]</scope>
    <source>
        <strain evidence="1 2">AM34-3LB</strain>
    </source>
</reference>
<dbReference type="Proteomes" id="UP000284621">
    <property type="component" value="Unassembled WGS sequence"/>
</dbReference>
<dbReference type="AlphaFoldDB" id="A0A414B404"/>
<dbReference type="Pfam" id="PF13306">
    <property type="entry name" value="LRR_5"/>
    <property type="match status" value="1"/>
</dbReference>
<dbReference type="InterPro" id="IPR026906">
    <property type="entry name" value="LRR_5"/>
</dbReference>
<name>A0A414B404_9FIRM</name>
<dbReference type="RefSeq" id="WP_118381428.1">
    <property type="nucleotide sequence ID" value="NZ_CABJFJ010000013.1"/>
</dbReference>
<evidence type="ECO:0000313" key="2">
    <source>
        <dbReference type="Proteomes" id="UP000284621"/>
    </source>
</evidence>